<evidence type="ECO:0008006" key="5">
    <source>
        <dbReference type="Google" id="ProtNLM"/>
    </source>
</evidence>
<comment type="caution">
    <text evidence="3">The sequence shown here is derived from an EMBL/GenBank/DDBJ whole genome shotgun (WGS) entry which is preliminary data.</text>
</comment>
<keyword evidence="2" id="KW-0732">Signal</keyword>
<evidence type="ECO:0000256" key="2">
    <source>
        <dbReference type="SAM" id="SignalP"/>
    </source>
</evidence>
<dbReference type="EMBL" id="CAJVOS010000032">
    <property type="protein sequence ID" value="CAG8151000.1"/>
    <property type="molecule type" value="Genomic_DNA"/>
</dbReference>
<feature type="chain" id="PRO_5041000598" description="Lytic polysaccharide monooxygenase" evidence="2">
    <location>
        <begin position="20"/>
        <end position="420"/>
    </location>
</feature>
<dbReference type="AlphaFoldDB" id="A0A9W4MUK0"/>
<dbReference type="Gene3D" id="2.70.50.70">
    <property type="match status" value="1"/>
</dbReference>
<feature type="region of interest" description="Disordered" evidence="1">
    <location>
        <begin position="232"/>
        <end position="281"/>
    </location>
</feature>
<reference evidence="3" key="1">
    <citation type="submission" date="2021-07" db="EMBL/GenBank/DDBJ databases">
        <authorList>
            <person name="Branca A.L. A."/>
        </authorList>
    </citation>
    <scope>NUCLEOTIDE SEQUENCE</scope>
</reference>
<dbReference type="Proteomes" id="UP001153618">
    <property type="component" value="Unassembled WGS sequence"/>
</dbReference>
<keyword evidence="4" id="KW-1185">Reference proteome</keyword>
<name>A0A9W4MUK0_PENOL</name>
<evidence type="ECO:0000313" key="4">
    <source>
        <dbReference type="Proteomes" id="UP001153618"/>
    </source>
</evidence>
<gene>
    <name evidence="3" type="ORF">POLS_LOCUS6076</name>
</gene>
<organism evidence="3 4">
    <name type="scientific">Penicillium olsonii</name>
    <dbReference type="NCBI Taxonomy" id="99116"/>
    <lineage>
        <taxon>Eukaryota</taxon>
        <taxon>Fungi</taxon>
        <taxon>Dikarya</taxon>
        <taxon>Ascomycota</taxon>
        <taxon>Pezizomycotina</taxon>
        <taxon>Eurotiomycetes</taxon>
        <taxon>Eurotiomycetidae</taxon>
        <taxon>Eurotiales</taxon>
        <taxon>Aspergillaceae</taxon>
        <taxon>Penicillium</taxon>
    </lineage>
</organism>
<accession>A0A9W4MUK0</accession>
<proteinExistence type="predicted"/>
<dbReference type="PANTHER" id="PTHR36182">
    <property type="entry name" value="PROTEIN, PUTATIVE (AFU_ORTHOLOGUE AFUA_6G10930)-RELATED"/>
    <property type="match status" value="1"/>
</dbReference>
<feature type="signal peptide" evidence="2">
    <location>
        <begin position="1"/>
        <end position="19"/>
    </location>
</feature>
<evidence type="ECO:0000313" key="3">
    <source>
        <dbReference type="EMBL" id="CAG8151000.1"/>
    </source>
</evidence>
<feature type="region of interest" description="Disordered" evidence="1">
    <location>
        <begin position="304"/>
        <end position="350"/>
    </location>
</feature>
<dbReference type="PANTHER" id="PTHR36182:SF2">
    <property type="entry name" value="LYTIC POLYSACCHARIDE MONOOXYGENASE"/>
    <property type="match status" value="1"/>
</dbReference>
<sequence>MMFKSNLLAALLGASMVNAHMIMSTPTPYGQDSLNNSPLEADGSDFPCKQRDGVYDAPSTETIIGIGESHALAFEGSATHGGGSCQISLTEDLKPSKSSTWKVIKSFEGGCPANVEGNLAAGAVDQTQFNFTIPDGISAGKYTLAWTWFNRIGNREMYMNCAPITVSGGSSKRSAEELEKRAASFPPMFVANVNGCTTKEGVDIRFPQPGDDVEYDGEASNLAAEGSEACTGTASFGGSGDTSSGSSSGSSSSSGSDSGSSSGSGSSGSSSGSSGSAASSVAPVAPSSTLAAVASVSSQPEVAGQVASSPSAPAPAPSSSSSSGSSYESGSESSSGASSDSSSGSGTLSGACNTEGEWNCVSGSSFQRCANGNWSASQQMAAGTECGAGQSSELTVTATRKARHISSMRFRKRHVGAHHV</sequence>
<evidence type="ECO:0000256" key="1">
    <source>
        <dbReference type="SAM" id="MobiDB-lite"/>
    </source>
</evidence>
<feature type="compositionally biased region" description="Low complexity" evidence="1">
    <location>
        <begin position="307"/>
        <end position="350"/>
    </location>
</feature>
<protein>
    <recommendedName>
        <fullName evidence="5">Lytic polysaccharide monooxygenase</fullName>
    </recommendedName>
</protein>
<dbReference type="OrthoDB" id="2342176at2759"/>
<feature type="compositionally biased region" description="Low complexity" evidence="1">
    <location>
        <begin position="241"/>
        <end position="281"/>
    </location>
</feature>